<dbReference type="PANTHER" id="PTHR12599:SF0">
    <property type="entry name" value="PTERIN-4-ALPHA-CARBINOLAMINE DEHYDRATASE"/>
    <property type="match status" value="1"/>
</dbReference>
<dbReference type="Proteomes" id="UP000240509">
    <property type="component" value="Unassembled WGS sequence"/>
</dbReference>
<comment type="similarity">
    <text evidence="2">Belongs to the pterin-4-alpha-carbinolamine dehydratase family.</text>
</comment>
<dbReference type="GO" id="GO:0008124">
    <property type="term" value="F:4-alpha-hydroxytetrahydrobiopterin dehydratase activity"/>
    <property type="evidence" value="ECO:0007669"/>
    <property type="project" value="UniProtKB-EC"/>
</dbReference>
<dbReference type="NCBIfam" id="NF002017">
    <property type="entry name" value="PRK00823.1-2"/>
    <property type="match status" value="1"/>
</dbReference>
<comment type="caution">
    <text evidence="5">The sequence shown here is derived from an EMBL/GenBank/DDBJ whole genome shotgun (WGS) entry which is preliminary data.</text>
</comment>
<evidence type="ECO:0000313" key="6">
    <source>
        <dbReference type="Proteomes" id="UP000240509"/>
    </source>
</evidence>
<sequence>MVLTQEEVKQNLEDSDGWETEGEKWISKTYELPSFPKAVQFIQSLAEIAEDRQHHPYVVLDYKNVTVKLSTHDQGGLTQKDFESAHAYDRTRKKYS</sequence>
<evidence type="ECO:0000313" key="5">
    <source>
        <dbReference type="EMBL" id="PTL37873.1"/>
    </source>
</evidence>
<dbReference type="Gene3D" id="3.30.1360.20">
    <property type="entry name" value="Transcriptional coactivator/pterin dehydratase"/>
    <property type="match status" value="1"/>
</dbReference>
<dbReference type="EC" id="4.2.1.96" evidence="3"/>
<dbReference type="CDD" id="cd00488">
    <property type="entry name" value="PCD_DCoH"/>
    <property type="match status" value="1"/>
</dbReference>
<dbReference type="Pfam" id="PF01329">
    <property type="entry name" value="Pterin_4a"/>
    <property type="match status" value="1"/>
</dbReference>
<dbReference type="InterPro" id="IPR036428">
    <property type="entry name" value="PCD_sf"/>
</dbReference>
<dbReference type="OrthoDB" id="9800108at2"/>
<evidence type="ECO:0000256" key="1">
    <source>
        <dbReference type="ARBA" id="ARBA00001554"/>
    </source>
</evidence>
<dbReference type="PANTHER" id="PTHR12599">
    <property type="entry name" value="PTERIN-4-ALPHA-CARBINOLAMINE DEHYDRATASE"/>
    <property type="match status" value="1"/>
</dbReference>
<dbReference type="RefSeq" id="WP_107585877.1">
    <property type="nucleotide sequence ID" value="NZ_PZJJ01000030.1"/>
</dbReference>
<accession>A0A2T4U385</accession>
<name>A0A2T4U385_9BACI</name>
<evidence type="ECO:0000256" key="2">
    <source>
        <dbReference type="ARBA" id="ARBA00006472"/>
    </source>
</evidence>
<reference evidence="5 6" key="1">
    <citation type="submission" date="2018-03" db="EMBL/GenBank/DDBJ databases">
        <title>Alkalicoccus saliphilus sp. nov., isolated from a mineral pool.</title>
        <authorList>
            <person name="Zhao B."/>
        </authorList>
    </citation>
    <scope>NUCLEOTIDE SEQUENCE [LARGE SCALE GENOMIC DNA]</scope>
    <source>
        <strain evidence="5 6">6AG</strain>
    </source>
</reference>
<dbReference type="AlphaFoldDB" id="A0A2T4U385"/>
<dbReference type="EMBL" id="PZJJ01000030">
    <property type="protein sequence ID" value="PTL37873.1"/>
    <property type="molecule type" value="Genomic_DNA"/>
</dbReference>
<dbReference type="GO" id="GO:0006729">
    <property type="term" value="P:tetrahydrobiopterin biosynthetic process"/>
    <property type="evidence" value="ECO:0007669"/>
    <property type="project" value="InterPro"/>
</dbReference>
<evidence type="ECO:0000256" key="4">
    <source>
        <dbReference type="ARBA" id="ARBA00023239"/>
    </source>
</evidence>
<dbReference type="InterPro" id="IPR001533">
    <property type="entry name" value="Pterin_deHydtase"/>
</dbReference>
<evidence type="ECO:0000256" key="3">
    <source>
        <dbReference type="ARBA" id="ARBA00013252"/>
    </source>
</evidence>
<dbReference type="SUPFAM" id="SSF55248">
    <property type="entry name" value="PCD-like"/>
    <property type="match status" value="1"/>
</dbReference>
<keyword evidence="6" id="KW-1185">Reference proteome</keyword>
<organism evidence="5 6">
    <name type="scientific">Alkalicoccus saliphilus</name>
    <dbReference type="NCBI Taxonomy" id="200989"/>
    <lineage>
        <taxon>Bacteria</taxon>
        <taxon>Bacillati</taxon>
        <taxon>Bacillota</taxon>
        <taxon>Bacilli</taxon>
        <taxon>Bacillales</taxon>
        <taxon>Bacillaceae</taxon>
        <taxon>Alkalicoccus</taxon>
    </lineage>
</organism>
<proteinExistence type="inferred from homology"/>
<gene>
    <name evidence="5" type="ORF">C6Y45_14115</name>
</gene>
<comment type="catalytic activity">
    <reaction evidence="1">
        <text>(4aS,6R)-4a-hydroxy-L-erythro-5,6,7,8-tetrahydrobiopterin = (6R)-L-erythro-6,7-dihydrobiopterin + H2O</text>
        <dbReference type="Rhea" id="RHEA:11920"/>
        <dbReference type="ChEBI" id="CHEBI:15377"/>
        <dbReference type="ChEBI" id="CHEBI:15642"/>
        <dbReference type="ChEBI" id="CHEBI:43120"/>
        <dbReference type="EC" id="4.2.1.96"/>
    </reaction>
</comment>
<keyword evidence="4" id="KW-0456">Lyase</keyword>
<protein>
    <recommendedName>
        <fullName evidence="3">4a-hydroxytetrahydrobiopterin dehydratase</fullName>
        <ecNumber evidence="3">4.2.1.96</ecNumber>
    </recommendedName>
</protein>